<dbReference type="PROSITE" id="PS00518">
    <property type="entry name" value="ZF_RING_1"/>
    <property type="match status" value="1"/>
</dbReference>
<dbReference type="EC" id="2.3.2.27" evidence="15"/>
<dbReference type="SMART" id="SM00184">
    <property type="entry name" value="RING"/>
    <property type="match status" value="1"/>
</dbReference>
<dbReference type="eggNOG" id="KOG0978">
    <property type="taxonomic scope" value="Eukaryota"/>
</dbReference>
<keyword evidence="10 15" id="KW-0156">Chromatin regulator</keyword>
<feature type="region of interest" description="Disordered" evidence="17">
    <location>
        <begin position="37"/>
        <end position="61"/>
    </location>
</feature>
<dbReference type="CDD" id="cd16499">
    <property type="entry name" value="RING-HC_Bre1-like"/>
    <property type="match status" value="1"/>
</dbReference>
<evidence type="ECO:0000256" key="15">
    <source>
        <dbReference type="RuleBase" id="RU365038"/>
    </source>
</evidence>
<dbReference type="HOGENOM" id="CLU_019713_2_0_1"/>
<dbReference type="PROSITE" id="PS50089">
    <property type="entry name" value="ZF_RING_2"/>
    <property type="match status" value="1"/>
</dbReference>
<comment type="pathway">
    <text evidence="3 15">Protein modification; protein ubiquitination.</text>
</comment>
<keyword evidence="8 15" id="KW-0833">Ubl conjugation pathway</keyword>
<dbReference type="VEuPathDB" id="FungiDB:MYCFIDRAFT_71821"/>
<dbReference type="Pfam" id="PF08647">
    <property type="entry name" value="BRE1"/>
    <property type="match status" value="1"/>
</dbReference>
<keyword evidence="7 14" id="KW-0863">Zinc-finger</keyword>
<sequence length="718" mass="81142">MTATKAAAPLSVLPSHKFEMEDRKRSLAVDAEDVAPSRKRVKDENGATMRMSDEKEKEVEDYQKDAIMRQMKEYKRQKKDADERLAELQQRSKYHDEHLRAIDGWFAQLLDEVRVLALETLPTPPPSATSSTGQELYNSALLFEDSPTFSEHLKARTDSIKSAISDLFGRIPLASPEAEVLRKQLNELLAKEKEHAAELRRTIDEKDSLYQRLEQAMERYMLAERKLDRAKSLQVLKLEKQATLGGNADATNGELENGVATAEAETQRREALAAAEQQKAQLEEIEVENERLTNELSAARTKLASLSDDDYAETSLFKTLKSQHENVIKRINDLEATNMQLREETQKFAAERTSYRSLLDEESRQQTSETESANARAETDLARIRHTRDQLQSDLAILKSSEESTRVSAAQAKELAEAREMRIAALESQVQRLELQLGESDATAMDVDEMDVDALKAKLRTLESQYSLLSNELPSMESAWKKTQALASKKIEEISGWEETIGRLNAEKAKADQKYFAAMKAKDMRENELRTLKSQNARSGEIVTQLKDAEAKTKELCANHERQLADAKEALAKIEHQYRINEQKLKESTLSAEGLKKSVEELKSLISTKDKDNLATAKAKRQAEEDLARCKTKLEDSKKQYDTLKKSKTAISQTSADDWRRVAICPVCNNNLRNTVLKLCGHVFCDGCIKELISNRNRKCPSCSKGFGSNDHMHITLT</sequence>
<dbReference type="UniPathway" id="UPA00143"/>
<feature type="coiled-coil region" evidence="16">
    <location>
        <begin position="620"/>
        <end position="647"/>
    </location>
</feature>
<dbReference type="EMBL" id="KB446559">
    <property type="protein sequence ID" value="EME81595.1"/>
    <property type="molecule type" value="Genomic_DNA"/>
</dbReference>
<comment type="catalytic activity">
    <reaction evidence="1 15">
        <text>S-ubiquitinyl-[E2 ubiquitin-conjugating enzyme]-L-cysteine + [acceptor protein]-L-lysine = [E2 ubiquitin-conjugating enzyme]-L-cysteine + N(6)-ubiquitinyl-[acceptor protein]-L-lysine.</text>
        <dbReference type="EC" id="2.3.2.27"/>
    </reaction>
</comment>
<dbReference type="KEGG" id="pfj:MYCFIDRAFT_71821"/>
<dbReference type="GeneID" id="19341009"/>
<dbReference type="GO" id="GO:0008270">
    <property type="term" value="F:zinc ion binding"/>
    <property type="evidence" value="ECO:0007669"/>
    <property type="project" value="UniProtKB-KW"/>
</dbReference>
<dbReference type="InterPro" id="IPR017907">
    <property type="entry name" value="Znf_RING_CS"/>
</dbReference>
<keyword evidence="11 15" id="KW-0175">Coiled coil</keyword>
<evidence type="ECO:0000256" key="3">
    <source>
        <dbReference type="ARBA" id="ARBA00004906"/>
    </source>
</evidence>
<dbReference type="InterPro" id="IPR018957">
    <property type="entry name" value="Znf_C3HC4_RING-type"/>
</dbReference>
<feature type="coiled-coil region" evidence="16">
    <location>
        <begin position="178"/>
        <end position="233"/>
    </location>
</feature>
<evidence type="ECO:0000256" key="10">
    <source>
        <dbReference type="ARBA" id="ARBA00022853"/>
    </source>
</evidence>
<keyword evidence="12 15" id="KW-0539">Nucleus</keyword>
<dbReference type="GO" id="GO:0016567">
    <property type="term" value="P:protein ubiquitination"/>
    <property type="evidence" value="ECO:0007669"/>
    <property type="project" value="UniProtKB-UniRule"/>
</dbReference>
<keyword evidence="6 15" id="KW-0479">Metal-binding</keyword>
<dbReference type="PANTHER" id="PTHR23163:SF0">
    <property type="entry name" value="E3 UBIQUITIN-PROTEIN LIGASE BRE1"/>
    <property type="match status" value="1"/>
</dbReference>
<dbReference type="RefSeq" id="XP_007927122.1">
    <property type="nucleotide sequence ID" value="XM_007928931.1"/>
</dbReference>
<dbReference type="InterPro" id="IPR001841">
    <property type="entry name" value="Znf_RING"/>
</dbReference>
<evidence type="ECO:0000256" key="11">
    <source>
        <dbReference type="ARBA" id="ARBA00023054"/>
    </source>
</evidence>
<organism evidence="19 20">
    <name type="scientific">Pseudocercospora fijiensis (strain CIRAD86)</name>
    <name type="common">Black leaf streak disease fungus</name>
    <name type="synonym">Mycosphaerella fijiensis</name>
    <dbReference type="NCBI Taxonomy" id="383855"/>
    <lineage>
        <taxon>Eukaryota</taxon>
        <taxon>Fungi</taxon>
        <taxon>Dikarya</taxon>
        <taxon>Ascomycota</taxon>
        <taxon>Pezizomycotina</taxon>
        <taxon>Dothideomycetes</taxon>
        <taxon>Dothideomycetidae</taxon>
        <taxon>Mycosphaerellales</taxon>
        <taxon>Mycosphaerellaceae</taxon>
        <taxon>Pseudocercospora</taxon>
    </lineage>
</organism>
<dbReference type="InterPro" id="IPR013956">
    <property type="entry name" value="E3_ubiquit_lig_Bre1"/>
</dbReference>
<dbReference type="STRING" id="383855.M2YV40"/>
<evidence type="ECO:0000256" key="13">
    <source>
        <dbReference type="ARBA" id="ARBA00059679"/>
    </source>
</evidence>
<name>M2YV40_PSEFD</name>
<evidence type="ECO:0000256" key="9">
    <source>
        <dbReference type="ARBA" id="ARBA00022833"/>
    </source>
</evidence>
<evidence type="ECO:0000256" key="8">
    <source>
        <dbReference type="ARBA" id="ARBA00022786"/>
    </source>
</evidence>
<dbReference type="Gene3D" id="3.30.40.10">
    <property type="entry name" value="Zinc/RING finger domain, C3HC4 (zinc finger)"/>
    <property type="match status" value="1"/>
</dbReference>
<feature type="coiled-coil region" evidence="16">
    <location>
        <begin position="550"/>
        <end position="584"/>
    </location>
</feature>
<evidence type="ECO:0000256" key="12">
    <source>
        <dbReference type="ARBA" id="ARBA00023242"/>
    </source>
</evidence>
<dbReference type="GO" id="GO:0005634">
    <property type="term" value="C:nucleus"/>
    <property type="evidence" value="ECO:0007669"/>
    <property type="project" value="UniProtKB-SubCell"/>
</dbReference>
<gene>
    <name evidence="19" type="ORF">MYCFIDRAFT_71821</name>
</gene>
<dbReference type="GO" id="GO:0061630">
    <property type="term" value="F:ubiquitin protein ligase activity"/>
    <property type="evidence" value="ECO:0007669"/>
    <property type="project" value="UniProtKB-EC"/>
</dbReference>
<dbReference type="PANTHER" id="PTHR23163">
    <property type="entry name" value="RING FINGER PROTEIN-RELATED"/>
    <property type="match status" value="1"/>
</dbReference>
<dbReference type="Pfam" id="PF00097">
    <property type="entry name" value="zf-C3HC4"/>
    <property type="match status" value="1"/>
</dbReference>
<dbReference type="Proteomes" id="UP000016932">
    <property type="component" value="Unassembled WGS sequence"/>
</dbReference>
<evidence type="ECO:0000256" key="2">
    <source>
        <dbReference type="ARBA" id="ARBA00004123"/>
    </source>
</evidence>
<dbReference type="GO" id="GO:0006325">
    <property type="term" value="P:chromatin organization"/>
    <property type="evidence" value="ECO:0007669"/>
    <property type="project" value="UniProtKB-KW"/>
</dbReference>
<keyword evidence="20" id="KW-1185">Reference proteome</keyword>
<evidence type="ECO:0000313" key="20">
    <source>
        <dbReference type="Proteomes" id="UP000016932"/>
    </source>
</evidence>
<evidence type="ECO:0000256" key="6">
    <source>
        <dbReference type="ARBA" id="ARBA00022723"/>
    </source>
</evidence>
<feature type="compositionally biased region" description="Basic and acidic residues" evidence="17">
    <location>
        <begin position="41"/>
        <end position="61"/>
    </location>
</feature>
<proteinExistence type="inferred from homology"/>
<comment type="function">
    <text evidence="13">E3 ubiquitin-protein ligase that mediates monoubiquitination of histone H2B to form H2BK123ub1. H2BK123ub1 gives a specific tag for epigenetic transcriptional activation and is also a prerequisite for H3K4me and H3K79me formation.</text>
</comment>
<dbReference type="Pfam" id="PF26095">
    <property type="entry name" value="CC_Bre1"/>
    <property type="match status" value="1"/>
</dbReference>
<dbReference type="InterPro" id="IPR058643">
    <property type="entry name" value="BRE1-like_CC"/>
</dbReference>
<evidence type="ECO:0000256" key="16">
    <source>
        <dbReference type="SAM" id="Coils"/>
    </source>
</evidence>
<reference evidence="19 20" key="1">
    <citation type="journal article" date="2012" name="PLoS Pathog.">
        <title>Diverse lifestyles and strategies of plant pathogenesis encoded in the genomes of eighteen Dothideomycetes fungi.</title>
        <authorList>
            <person name="Ohm R.A."/>
            <person name="Feau N."/>
            <person name="Henrissat B."/>
            <person name="Schoch C.L."/>
            <person name="Horwitz B.A."/>
            <person name="Barry K.W."/>
            <person name="Condon B.J."/>
            <person name="Copeland A.C."/>
            <person name="Dhillon B."/>
            <person name="Glaser F."/>
            <person name="Hesse C.N."/>
            <person name="Kosti I."/>
            <person name="LaButti K."/>
            <person name="Lindquist E.A."/>
            <person name="Lucas S."/>
            <person name="Salamov A.A."/>
            <person name="Bradshaw R.E."/>
            <person name="Ciuffetti L."/>
            <person name="Hamelin R.C."/>
            <person name="Kema G.H.J."/>
            <person name="Lawrence C."/>
            <person name="Scott J.A."/>
            <person name="Spatafora J.W."/>
            <person name="Turgeon B.G."/>
            <person name="de Wit P.J.G.M."/>
            <person name="Zhong S."/>
            <person name="Goodwin S.B."/>
            <person name="Grigoriev I.V."/>
        </authorList>
    </citation>
    <scope>NUCLEOTIDE SEQUENCE [LARGE SCALE GENOMIC DNA]</scope>
    <source>
        <strain evidence="19 20">CIRAD86</strain>
    </source>
</reference>
<evidence type="ECO:0000256" key="14">
    <source>
        <dbReference type="PROSITE-ProRule" id="PRU00175"/>
    </source>
</evidence>
<feature type="region of interest" description="Disordered" evidence="17">
    <location>
        <begin position="356"/>
        <end position="380"/>
    </location>
</feature>
<comment type="subcellular location">
    <subcellularLocation>
        <location evidence="2 15">Nucleus</location>
    </subcellularLocation>
</comment>
<evidence type="ECO:0000259" key="18">
    <source>
        <dbReference type="PROSITE" id="PS50089"/>
    </source>
</evidence>
<evidence type="ECO:0000256" key="7">
    <source>
        <dbReference type="ARBA" id="ARBA00022771"/>
    </source>
</evidence>
<keyword evidence="9 15" id="KW-0862">Zinc</keyword>
<evidence type="ECO:0000256" key="17">
    <source>
        <dbReference type="SAM" id="MobiDB-lite"/>
    </source>
</evidence>
<evidence type="ECO:0000313" key="19">
    <source>
        <dbReference type="EMBL" id="EME81595.1"/>
    </source>
</evidence>
<accession>M2YV40</accession>
<keyword evidence="5 15" id="KW-0808">Transferase</keyword>
<evidence type="ECO:0000256" key="5">
    <source>
        <dbReference type="ARBA" id="ARBA00022679"/>
    </source>
</evidence>
<protein>
    <recommendedName>
        <fullName evidence="15">E3 ubiquitin protein ligase</fullName>
        <ecNumber evidence="15">2.3.2.27</ecNumber>
    </recommendedName>
</protein>
<evidence type="ECO:0000256" key="1">
    <source>
        <dbReference type="ARBA" id="ARBA00000900"/>
    </source>
</evidence>
<feature type="coiled-coil region" evidence="16">
    <location>
        <begin position="64"/>
        <end position="91"/>
    </location>
</feature>
<dbReference type="GO" id="GO:0033503">
    <property type="term" value="C:HULC complex"/>
    <property type="evidence" value="ECO:0007669"/>
    <property type="project" value="TreeGrafter"/>
</dbReference>
<dbReference type="SUPFAM" id="SSF57850">
    <property type="entry name" value="RING/U-box"/>
    <property type="match status" value="1"/>
</dbReference>
<dbReference type="OrthoDB" id="654191at2759"/>
<dbReference type="AlphaFoldDB" id="M2YV40"/>
<evidence type="ECO:0000256" key="4">
    <source>
        <dbReference type="ARBA" id="ARBA00005555"/>
    </source>
</evidence>
<comment type="similarity">
    <text evidence="4 15">Belongs to the BRE1 family.</text>
</comment>
<dbReference type="InterPro" id="IPR013083">
    <property type="entry name" value="Znf_RING/FYVE/PHD"/>
</dbReference>
<feature type="domain" description="RING-type" evidence="18">
    <location>
        <begin position="665"/>
        <end position="704"/>
    </location>
</feature>